<dbReference type="Proteomes" id="UP000272942">
    <property type="component" value="Unassembled WGS sequence"/>
</dbReference>
<organism evidence="3">
    <name type="scientific">Echinostoma caproni</name>
    <dbReference type="NCBI Taxonomy" id="27848"/>
    <lineage>
        <taxon>Eukaryota</taxon>
        <taxon>Metazoa</taxon>
        <taxon>Spiralia</taxon>
        <taxon>Lophotrochozoa</taxon>
        <taxon>Platyhelminthes</taxon>
        <taxon>Trematoda</taxon>
        <taxon>Digenea</taxon>
        <taxon>Plagiorchiida</taxon>
        <taxon>Echinostomata</taxon>
        <taxon>Echinostomatoidea</taxon>
        <taxon>Echinostomatidae</taxon>
        <taxon>Echinostoma</taxon>
    </lineage>
</organism>
<reference evidence="3" key="1">
    <citation type="submission" date="2016-06" db="UniProtKB">
        <authorList>
            <consortium name="WormBaseParasite"/>
        </authorList>
    </citation>
    <scope>IDENTIFICATION</scope>
</reference>
<reference evidence="1 2" key="2">
    <citation type="submission" date="2018-11" db="EMBL/GenBank/DDBJ databases">
        <authorList>
            <consortium name="Pathogen Informatics"/>
        </authorList>
    </citation>
    <scope>NUCLEOTIDE SEQUENCE [LARGE SCALE GENOMIC DNA]</scope>
    <source>
        <strain evidence="1 2">Egypt</strain>
    </source>
</reference>
<gene>
    <name evidence="1" type="ORF">ECPE_LOCUS17940</name>
</gene>
<dbReference type="WBParaSite" id="ECPE_0001798601-mRNA-1">
    <property type="protein sequence ID" value="ECPE_0001798601-mRNA-1"/>
    <property type="gene ID" value="ECPE_0001798601"/>
</dbReference>
<name>A0A183BFF5_9TREM</name>
<dbReference type="EMBL" id="UZAN01073050">
    <property type="protein sequence ID" value="VDP95317.1"/>
    <property type="molecule type" value="Genomic_DNA"/>
</dbReference>
<accession>A0A183BFF5</accession>
<proteinExistence type="predicted"/>
<evidence type="ECO:0000313" key="1">
    <source>
        <dbReference type="EMBL" id="VDP95317.1"/>
    </source>
</evidence>
<evidence type="ECO:0000313" key="2">
    <source>
        <dbReference type="Proteomes" id="UP000272942"/>
    </source>
</evidence>
<dbReference type="AlphaFoldDB" id="A0A183BFF5"/>
<keyword evidence="2" id="KW-1185">Reference proteome</keyword>
<evidence type="ECO:0000313" key="3">
    <source>
        <dbReference type="WBParaSite" id="ECPE_0001798601-mRNA-1"/>
    </source>
</evidence>
<protein>
    <submittedName>
        <fullName evidence="3">AAA_8 domain-containing protein</fullName>
    </submittedName>
</protein>
<sequence>MMSQVDAHIRLIQEKLAGEGSEFSYEEIEEVFKVLKDASLKLIVANVPRAIFSDTIARVCLLQMRF</sequence>